<reference evidence="2 3" key="1">
    <citation type="submission" date="2018-02" db="EMBL/GenBank/DDBJ databases">
        <title>Draft genome of wild Prunus yedoensis var. nudiflora.</title>
        <authorList>
            <person name="Baek S."/>
            <person name="Kim J.-H."/>
            <person name="Choi K."/>
            <person name="Kim G.-B."/>
            <person name="Cho A."/>
            <person name="Jang H."/>
            <person name="Shin C.-H."/>
            <person name="Yu H.-J."/>
            <person name="Mun J.-H."/>
        </authorList>
    </citation>
    <scope>NUCLEOTIDE SEQUENCE [LARGE SCALE GENOMIC DNA]</scope>
    <source>
        <strain evidence="3">cv. Jeju island</strain>
        <tissue evidence="2">Leaf</tissue>
    </source>
</reference>
<feature type="region of interest" description="Disordered" evidence="1">
    <location>
        <begin position="19"/>
        <end position="69"/>
    </location>
</feature>
<comment type="caution">
    <text evidence="2">The sequence shown here is derived from an EMBL/GenBank/DDBJ whole genome shotgun (WGS) entry which is preliminary data.</text>
</comment>
<evidence type="ECO:0000313" key="2">
    <source>
        <dbReference type="EMBL" id="PQP94651.1"/>
    </source>
</evidence>
<evidence type="ECO:0000313" key="3">
    <source>
        <dbReference type="Proteomes" id="UP000250321"/>
    </source>
</evidence>
<sequence>MFMHFMKACFPVSKVSTLQSHETSEEPFSDATDHGGSNHSAKVEPANGCTGERETGNSAKKPVVALQSF</sequence>
<dbReference type="EMBL" id="PJQY01002333">
    <property type="protein sequence ID" value="PQP94651.1"/>
    <property type="molecule type" value="Genomic_DNA"/>
</dbReference>
<dbReference type="AlphaFoldDB" id="A0A314XKW7"/>
<accession>A0A314XKW7</accession>
<protein>
    <submittedName>
        <fullName evidence="2">Uncharacterized protein</fullName>
    </submittedName>
</protein>
<evidence type="ECO:0000256" key="1">
    <source>
        <dbReference type="SAM" id="MobiDB-lite"/>
    </source>
</evidence>
<proteinExistence type="predicted"/>
<organism evidence="2 3">
    <name type="scientific">Prunus yedoensis var. nudiflora</name>
    <dbReference type="NCBI Taxonomy" id="2094558"/>
    <lineage>
        <taxon>Eukaryota</taxon>
        <taxon>Viridiplantae</taxon>
        <taxon>Streptophyta</taxon>
        <taxon>Embryophyta</taxon>
        <taxon>Tracheophyta</taxon>
        <taxon>Spermatophyta</taxon>
        <taxon>Magnoliopsida</taxon>
        <taxon>eudicotyledons</taxon>
        <taxon>Gunneridae</taxon>
        <taxon>Pentapetalae</taxon>
        <taxon>rosids</taxon>
        <taxon>fabids</taxon>
        <taxon>Rosales</taxon>
        <taxon>Rosaceae</taxon>
        <taxon>Amygdaloideae</taxon>
        <taxon>Amygdaleae</taxon>
        <taxon>Prunus</taxon>
    </lineage>
</organism>
<name>A0A314XKW7_PRUYE</name>
<gene>
    <name evidence="2" type="ORF">Pyn_29769</name>
</gene>
<keyword evidence="3" id="KW-1185">Reference proteome</keyword>
<dbReference type="Proteomes" id="UP000250321">
    <property type="component" value="Unassembled WGS sequence"/>
</dbReference>